<evidence type="ECO:0000313" key="3">
    <source>
        <dbReference type="Proteomes" id="UP001153076"/>
    </source>
</evidence>
<feature type="region of interest" description="Disordered" evidence="1">
    <location>
        <begin position="88"/>
        <end position="169"/>
    </location>
</feature>
<dbReference type="PANTHER" id="PTHR23120:SF0">
    <property type="entry name" value="MAESTRO HEAT-LIKE REPEAT FAMILY MEMBER 1"/>
    <property type="match status" value="1"/>
</dbReference>
<evidence type="ECO:0000256" key="1">
    <source>
        <dbReference type="SAM" id="MobiDB-lite"/>
    </source>
</evidence>
<organism evidence="2 3">
    <name type="scientific">Carnegiea gigantea</name>
    <dbReference type="NCBI Taxonomy" id="171969"/>
    <lineage>
        <taxon>Eukaryota</taxon>
        <taxon>Viridiplantae</taxon>
        <taxon>Streptophyta</taxon>
        <taxon>Embryophyta</taxon>
        <taxon>Tracheophyta</taxon>
        <taxon>Spermatophyta</taxon>
        <taxon>Magnoliopsida</taxon>
        <taxon>eudicotyledons</taxon>
        <taxon>Gunneridae</taxon>
        <taxon>Pentapetalae</taxon>
        <taxon>Caryophyllales</taxon>
        <taxon>Cactineae</taxon>
        <taxon>Cactaceae</taxon>
        <taxon>Cactoideae</taxon>
        <taxon>Echinocereeae</taxon>
        <taxon>Carnegiea</taxon>
    </lineage>
</organism>
<comment type="caution">
    <text evidence="2">The sequence shown here is derived from an EMBL/GenBank/DDBJ whole genome shotgun (WGS) entry which is preliminary data.</text>
</comment>
<dbReference type="InterPro" id="IPR045206">
    <property type="entry name" value="Maestro_heat-like_prot"/>
</dbReference>
<name>A0A9Q1K8M1_9CARY</name>
<keyword evidence="3" id="KW-1185">Reference proteome</keyword>
<dbReference type="PANTHER" id="PTHR23120">
    <property type="entry name" value="MAESTRO-RELATED HEAT DOMAIN-CONTAINING"/>
    <property type="match status" value="1"/>
</dbReference>
<evidence type="ECO:0000313" key="2">
    <source>
        <dbReference type="EMBL" id="KAJ8438697.1"/>
    </source>
</evidence>
<dbReference type="OrthoDB" id="1884734at2759"/>
<proteinExistence type="predicted"/>
<gene>
    <name evidence="2" type="ORF">Cgig2_011880</name>
</gene>
<dbReference type="AlphaFoldDB" id="A0A9Q1K8M1"/>
<feature type="compositionally biased region" description="Polar residues" evidence="1">
    <location>
        <begin position="143"/>
        <end position="160"/>
    </location>
</feature>
<accession>A0A9Q1K8M1</accession>
<sequence>MTNTVNEVKTGTISVTELRSICEKGLLLLTITIPEMEICRCISELCRHRLMNSSTMLSEYKARSDIPTSEELLARLVVLLHDPLARDQRPTHILSKSPATGKPPPNPPELTETAGQPKAVTGKHPRPPPMQKSEETTRKSRNSPKTTGGSRRPKVQQTSGGPPMATPGTLRLVEGHANFMLGHVQAAALHSSSAIFGTSMT</sequence>
<dbReference type="Proteomes" id="UP001153076">
    <property type="component" value="Unassembled WGS sequence"/>
</dbReference>
<dbReference type="EMBL" id="JAKOGI010000244">
    <property type="protein sequence ID" value="KAJ8438697.1"/>
    <property type="molecule type" value="Genomic_DNA"/>
</dbReference>
<reference evidence="2" key="1">
    <citation type="submission" date="2022-04" db="EMBL/GenBank/DDBJ databases">
        <title>Carnegiea gigantea Genome sequencing and assembly v2.</title>
        <authorList>
            <person name="Copetti D."/>
            <person name="Sanderson M.J."/>
            <person name="Burquez A."/>
            <person name="Wojciechowski M.F."/>
        </authorList>
    </citation>
    <scope>NUCLEOTIDE SEQUENCE</scope>
    <source>
        <strain evidence="2">SGP5-SGP5p</strain>
        <tissue evidence="2">Aerial part</tissue>
    </source>
</reference>
<dbReference type="GO" id="GO:0005737">
    <property type="term" value="C:cytoplasm"/>
    <property type="evidence" value="ECO:0007669"/>
    <property type="project" value="TreeGrafter"/>
</dbReference>
<protein>
    <submittedName>
        <fullName evidence="2">Uncharacterized protein</fullName>
    </submittedName>
</protein>